<dbReference type="EMBL" id="MT143996">
    <property type="protein sequence ID" value="QJA45760.1"/>
    <property type="molecule type" value="Genomic_DNA"/>
</dbReference>
<gene>
    <name evidence="2" type="ORF">TM448A00274_0044</name>
    <name evidence="3" type="ORF">TM448B00451_0037</name>
</gene>
<protein>
    <recommendedName>
        <fullName evidence="4">Holin</fullName>
    </recommendedName>
</protein>
<name>A0A6H1ZEZ4_9ZZZZ</name>
<dbReference type="AlphaFoldDB" id="A0A6H1ZEZ4"/>
<reference evidence="2" key="1">
    <citation type="submission" date="2020-03" db="EMBL/GenBank/DDBJ databases">
        <title>The deep terrestrial virosphere.</title>
        <authorList>
            <person name="Holmfeldt K."/>
            <person name="Nilsson E."/>
            <person name="Simone D."/>
            <person name="Lopez-Fernandez M."/>
            <person name="Wu X."/>
            <person name="de Brujin I."/>
            <person name="Lundin D."/>
            <person name="Andersson A."/>
            <person name="Bertilsson S."/>
            <person name="Dopson M."/>
        </authorList>
    </citation>
    <scope>NUCLEOTIDE SEQUENCE</scope>
    <source>
        <strain evidence="2">TM448A00274</strain>
        <strain evidence="3">TM448B00451</strain>
    </source>
</reference>
<feature type="transmembrane region" description="Helical" evidence="1">
    <location>
        <begin position="6"/>
        <end position="28"/>
    </location>
</feature>
<evidence type="ECO:0000313" key="2">
    <source>
        <dbReference type="EMBL" id="QJA45760.1"/>
    </source>
</evidence>
<feature type="transmembrane region" description="Helical" evidence="1">
    <location>
        <begin position="40"/>
        <end position="58"/>
    </location>
</feature>
<accession>A0A6H1ZEZ4</accession>
<sequence>MKDLAYWLKGLFMATANGALLGVGGSVIAPEQINTKDGKAALAGVATFGAIQGAYLYLKNPPAKEYKGKNRRR</sequence>
<evidence type="ECO:0008006" key="4">
    <source>
        <dbReference type="Google" id="ProtNLM"/>
    </source>
</evidence>
<organism evidence="2">
    <name type="scientific">viral metagenome</name>
    <dbReference type="NCBI Taxonomy" id="1070528"/>
    <lineage>
        <taxon>unclassified sequences</taxon>
        <taxon>metagenomes</taxon>
        <taxon>organismal metagenomes</taxon>
    </lineage>
</organism>
<keyword evidence="1" id="KW-1133">Transmembrane helix</keyword>
<evidence type="ECO:0000313" key="3">
    <source>
        <dbReference type="EMBL" id="QJH95513.1"/>
    </source>
</evidence>
<keyword evidence="1" id="KW-0472">Membrane</keyword>
<proteinExistence type="predicted"/>
<dbReference type="EMBL" id="MT144621">
    <property type="protein sequence ID" value="QJH95513.1"/>
    <property type="molecule type" value="Genomic_DNA"/>
</dbReference>
<evidence type="ECO:0000256" key="1">
    <source>
        <dbReference type="SAM" id="Phobius"/>
    </source>
</evidence>
<keyword evidence="1" id="KW-0812">Transmembrane</keyword>